<name>A0A8J3FZF2_9PROT</name>
<dbReference type="Gene3D" id="3.40.50.10330">
    <property type="entry name" value="Probable inorganic polyphosphate/atp-NAD kinase, domain 1"/>
    <property type="match status" value="1"/>
</dbReference>
<feature type="domain" description="DAGKc" evidence="1">
    <location>
        <begin position="5"/>
        <end position="112"/>
    </location>
</feature>
<evidence type="ECO:0000313" key="3">
    <source>
        <dbReference type="Proteomes" id="UP000634004"/>
    </source>
</evidence>
<comment type="caution">
    <text evidence="2">The sequence shown here is derived from an EMBL/GenBank/DDBJ whole genome shotgun (WGS) entry which is preliminary data.</text>
</comment>
<evidence type="ECO:0000259" key="1">
    <source>
        <dbReference type="Pfam" id="PF00781"/>
    </source>
</evidence>
<reference evidence="2" key="2">
    <citation type="submission" date="2020-09" db="EMBL/GenBank/DDBJ databases">
        <authorList>
            <person name="Sun Q."/>
            <person name="Kim S."/>
        </authorList>
    </citation>
    <scope>NUCLEOTIDE SEQUENCE</scope>
    <source>
        <strain evidence="2">KCTC 32513</strain>
    </source>
</reference>
<dbReference type="AlphaFoldDB" id="A0A8J3FZF2"/>
<protein>
    <submittedName>
        <fullName evidence="2">Diacylglycerol kinase</fullName>
    </submittedName>
</protein>
<keyword evidence="2" id="KW-0418">Kinase</keyword>
<dbReference type="InterPro" id="IPR017438">
    <property type="entry name" value="ATP-NAD_kinase_N"/>
</dbReference>
<dbReference type="SUPFAM" id="SSF111331">
    <property type="entry name" value="NAD kinase/diacylglycerol kinase-like"/>
    <property type="match status" value="1"/>
</dbReference>
<dbReference type="RefSeq" id="WP_189494219.1">
    <property type="nucleotide sequence ID" value="NZ_BMZH01000001.1"/>
</dbReference>
<dbReference type="EMBL" id="BMZH01000001">
    <property type="protein sequence ID" value="GHA81559.1"/>
    <property type="molecule type" value="Genomic_DNA"/>
</dbReference>
<dbReference type="GO" id="GO:0016301">
    <property type="term" value="F:kinase activity"/>
    <property type="evidence" value="ECO:0007669"/>
    <property type="project" value="UniProtKB-KW"/>
</dbReference>
<dbReference type="Pfam" id="PF00781">
    <property type="entry name" value="DAGK_cat"/>
    <property type="match status" value="1"/>
</dbReference>
<keyword evidence="2" id="KW-0808">Transferase</keyword>
<reference evidence="2" key="1">
    <citation type="journal article" date="2014" name="Int. J. Syst. Evol. Microbiol.">
        <title>Complete genome sequence of Corynebacterium casei LMG S-19264T (=DSM 44701T), isolated from a smear-ripened cheese.</title>
        <authorList>
            <consortium name="US DOE Joint Genome Institute (JGI-PGF)"/>
            <person name="Walter F."/>
            <person name="Albersmeier A."/>
            <person name="Kalinowski J."/>
            <person name="Ruckert C."/>
        </authorList>
    </citation>
    <scope>NUCLEOTIDE SEQUENCE</scope>
    <source>
        <strain evidence="2">KCTC 32513</strain>
    </source>
</reference>
<dbReference type="InterPro" id="IPR001206">
    <property type="entry name" value="Diacylglycerol_kinase_cat_dom"/>
</dbReference>
<sequence>MTASLFINPHSERVGKKGSRLATHADEHGARVFDLALFEALPSQVEAALSTSDLIVIEGGDGTVQCVMSEVMRQVGDTDTIPDFAIASGGMTNQIAKIIGMKRVGRSGLKTIHNDPKALQTRMIRLSCDGVPDQYGFLFSTGALPMVTDFAKNELHTRGIGGSAAVVGGIVKAVTAERDSVMPATDCTLTINGVVHTGPHLGTIATTLPSVALGLDPFWGDEDGDLRLTYVEGGCSKLYRHLAEVWVGFKDKDRRPDGFYSWNTDTAEFAYSGPVMLDGEPLNLPGNKFRISASRPVTIRR</sequence>
<accession>A0A8J3FZF2</accession>
<dbReference type="InterPro" id="IPR016064">
    <property type="entry name" value="NAD/diacylglycerol_kinase_sf"/>
</dbReference>
<organism evidence="2 3">
    <name type="scientific">Algimonas arctica</name>
    <dbReference type="NCBI Taxonomy" id="1479486"/>
    <lineage>
        <taxon>Bacteria</taxon>
        <taxon>Pseudomonadati</taxon>
        <taxon>Pseudomonadota</taxon>
        <taxon>Alphaproteobacteria</taxon>
        <taxon>Maricaulales</taxon>
        <taxon>Robiginitomaculaceae</taxon>
        <taxon>Algimonas</taxon>
    </lineage>
</organism>
<keyword evidence="3" id="KW-1185">Reference proteome</keyword>
<proteinExistence type="predicted"/>
<evidence type="ECO:0000313" key="2">
    <source>
        <dbReference type="EMBL" id="GHA81559.1"/>
    </source>
</evidence>
<dbReference type="Proteomes" id="UP000634004">
    <property type="component" value="Unassembled WGS sequence"/>
</dbReference>
<gene>
    <name evidence="2" type="ORF">GCM10009069_00740</name>
</gene>